<dbReference type="PANTHER" id="PTHR11384">
    <property type="entry name" value="ATP-BINDING CASSETTE, SUB-FAMILY D MEMBER"/>
    <property type="match status" value="1"/>
</dbReference>
<feature type="region of interest" description="Disordered" evidence="9">
    <location>
        <begin position="707"/>
        <end position="787"/>
    </location>
</feature>
<feature type="compositionally biased region" description="Basic and acidic residues" evidence="9">
    <location>
        <begin position="766"/>
        <end position="781"/>
    </location>
</feature>
<dbReference type="Pfam" id="PF00005">
    <property type="entry name" value="ABC_tran"/>
    <property type="match status" value="1"/>
</dbReference>
<dbReference type="PROSITE" id="PS00211">
    <property type="entry name" value="ABC_TRANSPORTER_1"/>
    <property type="match status" value="1"/>
</dbReference>
<evidence type="ECO:0000256" key="9">
    <source>
        <dbReference type="SAM" id="MobiDB-lite"/>
    </source>
</evidence>
<dbReference type="SUPFAM" id="SSF52540">
    <property type="entry name" value="P-loop containing nucleoside triphosphate hydrolases"/>
    <property type="match status" value="1"/>
</dbReference>
<comment type="similarity">
    <text evidence="1">Belongs to the ABC transporter superfamily. ABCD family. Peroxisomal fatty acyl CoA transporter (TC 3.A.1.203) subfamily.</text>
</comment>
<dbReference type="EMBL" id="CALLCH030000019">
    <property type="protein sequence ID" value="CAI4219249.1"/>
    <property type="molecule type" value="Genomic_DNA"/>
</dbReference>
<dbReference type="GO" id="GO:0140359">
    <property type="term" value="F:ABC-type transporter activity"/>
    <property type="evidence" value="ECO:0007669"/>
    <property type="project" value="InterPro"/>
</dbReference>
<evidence type="ECO:0000256" key="1">
    <source>
        <dbReference type="ARBA" id="ARBA00008575"/>
    </source>
</evidence>
<proteinExistence type="inferred from homology"/>
<dbReference type="GO" id="GO:0005324">
    <property type="term" value="F:long-chain fatty acid transmembrane transporter activity"/>
    <property type="evidence" value="ECO:0007669"/>
    <property type="project" value="TreeGrafter"/>
</dbReference>
<evidence type="ECO:0000256" key="7">
    <source>
        <dbReference type="ARBA" id="ARBA00023136"/>
    </source>
</evidence>
<keyword evidence="4" id="KW-0547">Nucleotide-binding</keyword>
<feature type="coiled-coil region" evidence="8">
    <location>
        <begin position="651"/>
        <end position="688"/>
    </location>
</feature>
<dbReference type="InterPro" id="IPR003593">
    <property type="entry name" value="AAA+_ATPase"/>
</dbReference>
<protein>
    <recommendedName>
        <fullName evidence="10">ABC transporter domain-containing protein</fullName>
    </recommendedName>
</protein>
<dbReference type="GO" id="GO:0005778">
    <property type="term" value="C:peroxisomal membrane"/>
    <property type="evidence" value="ECO:0007669"/>
    <property type="project" value="TreeGrafter"/>
</dbReference>
<dbReference type="PROSITE" id="PS50893">
    <property type="entry name" value="ABC_TRANSPORTER_2"/>
    <property type="match status" value="1"/>
</dbReference>
<feature type="domain" description="ABC transporter" evidence="10">
    <location>
        <begin position="431"/>
        <end position="665"/>
    </location>
</feature>
<organism evidence="11 12">
    <name type="scientific">Parascedosporium putredinis</name>
    <dbReference type="NCBI Taxonomy" id="1442378"/>
    <lineage>
        <taxon>Eukaryota</taxon>
        <taxon>Fungi</taxon>
        <taxon>Dikarya</taxon>
        <taxon>Ascomycota</taxon>
        <taxon>Pezizomycotina</taxon>
        <taxon>Sordariomycetes</taxon>
        <taxon>Hypocreomycetidae</taxon>
        <taxon>Microascales</taxon>
        <taxon>Microascaceae</taxon>
        <taxon>Parascedosporium</taxon>
    </lineage>
</organism>
<keyword evidence="3" id="KW-0812">Transmembrane</keyword>
<comment type="caution">
    <text evidence="11">The sequence shown here is derived from an EMBL/GenBank/DDBJ whole genome shotgun (WGS) entry which is preliminary data.</text>
</comment>
<dbReference type="OrthoDB" id="422637at2759"/>
<keyword evidence="8" id="KW-0175">Coiled coil</keyword>
<dbReference type="InterPro" id="IPR003439">
    <property type="entry name" value="ABC_transporter-like_ATP-bd"/>
</dbReference>
<dbReference type="Proteomes" id="UP000838763">
    <property type="component" value="Unassembled WGS sequence"/>
</dbReference>
<dbReference type="SMART" id="SM00382">
    <property type="entry name" value="AAA"/>
    <property type="match status" value="1"/>
</dbReference>
<dbReference type="InterPro" id="IPR027417">
    <property type="entry name" value="P-loop_NTPase"/>
</dbReference>
<dbReference type="PANTHER" id="PTHR11384:SF67">
    <property type="entry name" value="ATP-BINDING CASSETTE SUB-FAMILY D MEMBER 1"/>
    <property type="match status" value="1"/>
</dbReference>
<accession>A0A9P1MDB1</accession>
<evidence type="ECO:0000256" key="3">
    <source>
        <dbReference type="ARBA" id="ARBA00022692"/>
    </source>
</evidence>
<dbReference type="Gene3D" id="3.40.50.300">
    <property type="entry name" value="P-loop containing nucleotide triphosphate hydrolases"/>
    <property type="match status" value="1"/>
</dbReference>
<evidence type="ECO:0000256" key="6">
    <source>
        <dbReference type="ARBA" id="ARBA00022989"/>
    </source>
</evidence>
<evidence type="ECO:0000256" key="4">
    <source>
        <dbReference type="ARBA" id="ARBA00022741"/>
    </source>
</evidence>
<keyword evidence="6" id="KW-1133">Transmembrane helix</keyword>
<dbReference type="InterPro" id="IPR011527">
    <property type="entry name" value="ABC1_TM_dom"/>
</dbReference>
<dbReference type="Pfam" id="PF06472">
    <property type="entry name" value="ABC_membrane_2"/>
    <property type="match status" value="1"/>
</dbReference>
<dbReference type="GO" id="GO:0042760">
    <property type="term" value="P:very long-chain fatty acid catabolic process"/>
    <property type="evidence" value="ECO:0007669"/>
    <property type="project" value="TreeGrafter"/>
</dbReference>
<dbReference type="InterPro" id="IPR050835">
    <property type="entry name" value="ABC_transporter_sub-D"/>
</dbReference>
<evidence type="ECO:0000256" key="2">
    <source>
        <dbReference type="ARBA" id="ARBA00022448"/>
    </source>
</evidence>
<dbReference type="GO" id="GO:0015910">
    <property type="term" value="P:long-chain fatty acid import into peroxisome"/>
    <property type="evidence" value="ECO:0007669"/>
    <property type="project" value="TreeGrafter"/>
</dbReference>
<dbReference type="InterPro" id="IPR017871">
    <property type="entry name" value="ABC_transporter-like_CS"/>
</dbReference>
<reference evidence="11" key="1">
    <citation type="submission" date="2022-11" db="EMBL/GenBank/DDBJ databases">
        <authorList>
            <person name="Scott C."/>
            <person name="Bruce N."/>
        </authorList>
    </citation>
    <scope>NUCLEOTIDE SEQUENCE</scope>
</reference>
<dbReference type="GO" id="GO:0016887">
    <property type="term" value="F:ATP hydrolysis activity"/>
    <property type="evidence" value="ECO:0007669"/>
    <property type="project" value="InterPro"/>
</dbReference>
<dbReference type="AlphaFoldDB" id="A0A9P1MDB1"/>
<name>A0A9P1MDB1_9PEZI</name>
<keyword evidence="2" id="KW-0813">Transport</keyword>
<sequence length="787" mass="87845">MTVQSTLRHTAAEEAIAVFLEKWTTRIRSRLKSTSRTTRLLAALSLAVSIILAGEGTRRSSVPSTQTKPGLNLAFLHQFLSLMSIMIPRWTSKEAGLLVSHGVFLMLRTYLSLVVARLDGEIVRDLVAGNGRQFIWGILKWCGLGSFASYTNAMIKYLESKVSIAFRTRLTRYVHDLYLNNNLNYYKLHNLDGGVGHGADQFITQDLTLFCASAANLYSSLGKPFVDLSSILRRLSPPFGKLKAVEGKKEGEFRSLHARLIANAEEVAFYGGAEMEKGFLNKEFKSLKQFMEGIYMLKIRYNILEDFILKYSWSAYGYLLSSLPVFLPAWGGLGGALELASGADKGGKERGRMKEFITNKRLMLSLADAGGRMMYSIKDLSELAGYTSRVYTLISTLHRVHADAYYLRGGNSELYSLSDVQGTVQKGFDGVRFEGVPIVAPGLWPQGGDELIESLSMVVRSGEHLLVSGPNGVGKSAIARVLAGLWPVYRGLVSRPKDNGQDGIMFLPQRPYLSVGTLRDQVIYPDNEYDMRGKRKTEEDLKQVLEEARLGYLPDREGGWDTRKEWKDVLSGGEKQRMGFARLLYHEPRYAVIDEGTSAVSSDVEGLLYETCKEKGITLITVSTRASLKKYHTFNLVVGMGDNGDEWEFERIGTEREKMQVEREIQEIRERLAKVEELKSRHAEIERELANVWVDGADAPLETPSYAEAAKEEPAAESERDAAVESEKQDVVTEEDKDDSIVSPSYADVTKEEAEGAGCDEDESVDDRFEESVEELIRDGDESVEAL</sequence>
<dbReference type="GO" id="GO:0007031">
    <property type="term" value="P:peroxisome organization"/>
    <property type="evidence" value="ECO:0007669"/>
    <property type="project" value="TreeGrafter"/>
</dbReference>
<feature type="compositionally biased region" description="Basic and acidic residues" evidence="9">
    <location>
        <begin position="709"/>
        <end position="731"/>
    </location>
</feature>
<dbReference type="GO" id="GO:0005524">
    <property type="term" value="F:ATP binding"/>
    <property type="evidence" value="ECO:0007669"/>
    <property type="project" value="UniProtKB-KW"/>
</dbReference>
<keyword evidence="7" id="KW-0472">Membrane</keyword>
<evidence type="ECO:0000256" key="8">
    <source>
        <dbReference type="SAM" id="Coils"/>
    </source>
</evidence>
<evidence type="ECO:0000313" key="12">
    <source>
        <dbReference type="Proteomes" id="UP000838763"/>
    </source>
</evidence>
<dbReference type="GO" id="GO:0006635">
    <property type="term" value="P:fatty acid beta-oxidation"/>
    <property type="evidence" value="ECO:0007669"/>
    <property type="project" value="TreeGrafter"/>
</dbReference>
<dbReference type="CDD" id="cd03223">
    <property type="entry name" value="ABCD_peroxisomal_ALDP"/>
    <property type="match status" value="1"/>
</dbReference>
<keyword evidence="12" id="KW-1185">Reference proteome</keyword>
<evidence type="ECO:0000313" key="11">
    <source>
        <dbReference type="EMBL" id="CAI4219249.1"/>
    </source>
</evidence>
<keyword evidence="5" id="KW-0067">ATP-binding</keyword>
<evidence type="ECO:0000256" key="5">
    <source>
        <dbReference type="ARBA" id="ARBA00022840"/>
    </source>
</evidence>
<evidence type="ECO:0000259" key="10">
    <source>
        <dbReference type="PROSITE" id="PS50893"/>
    </source>
</evidence>
<gene>
    <name evidence="11" type="ORF">PPNO1_LOCUS8817</name>
</gene>